<name>A0A9D4FBH7_DREPO</name>
<gene>
    <name evidence="2" type="ORF">DPMN_149333</name>
</gene>
<evidence type="ECO:0000313" key="2">
    <source>
        <dbReference type="EMBL" id="KAH3795773.1"/>
    </source>
</evidence>
<feature type="region of interest" description="Disordered" evidence="1">
    <location>
        <begin position="35"/>
        <end position="55"/>
    </location>
</feature>
<dbReference type="EMBL" id="JAIWYP010000007">
    <property type="protein sequence ID" value="KAH3795773.1"/>
    <property type="molecule type" value="Genomic_DNA"/>
</dbReference>
<reference evidence="2" key="1">
    <citation type="journal article" date="2019" name="bioRxiv">
        <title>The Genome of the Zebra Mussel, Dreissena polymorpha: A Resource for Invasive Species Research.</title>
        <authorList>
            <person name="McCartney M.A."/>
            <person name="Auch B."/>
            <person name="Kono T."/>
            <person name="Mallez S."/>
            <person name="Zhang Y."/>
            <person name="Obille A."/>
            <person name="Becker A."/>
            <person name="Abrahante J.E."/>
            <person name="Garbe J."/>
            <person name="Badalamenti J.P."/>
            <person name="Herman A."/>
            <person name="Mangelson H."/>
            <person name="Liachko I."/>
            <person name="Sullivan S."/>
            <person name="Sone E.D."/>
            <person name="Koren S."/>
            <person name="Silverstein K.A.T."/>
            <person name="Beckman K.B."/>
            <person name="Gohl D.M."/>
        </authorList>
    </citation>
    <scope>NUCLEOTIDE SEQUENCE</scope>
    <source>
        <strain evidence="2">Duluth1</strain>
        <tissue evidence="2">Whole animal</tissue>
    </source>
</reference>
<evidence type="ECO:0000256" key="1">
    <source>
        <dbReference type="SAM" id="MobiDB-lite"/>
    </source>
</evidence>
<comment type="caution">
    <text evidence="2">The sequence shown here is derived from an EMBL/GenBank/DDBJ whole genome shotgun (WGS) entry which is preliminary data.</text>
</comment>
<sequence length="157" mass="17367">MAEGGCTAAPATAATDLFPRVNIHSLTDISQSASDGIHVDSGTPPNATSASYATTGSISTDREDDCVKKVVLFCRDHLKISDPERTIHIDRAHRIGKYQRNKTRPIVAKFMNTNSILCIKNALKNVDLRRSQYNVTEQYPAEVVERRKAIVVVKTQR</sequence>
<organism evidence="2 3">
    <name type="scientific">Dreissena polymorpha</name>
    <name type="common">Zebra mussel</name>
    <name type="synonym">Mytilus polymorpha</name>
    <dbReference type="NCBI Taxonomy" id="45954"/>
    <lineage>
        <taxon>Eukaryota</taxon>
        <taxon>Metazoa</taxon>
        <taxon>Spiralia</taxon>
        <taxon>Lophotrochozoa</taxon>
        <taxon>Mollusca</taxon>
        <taxon>Bivalvia</taxon>
        <taxon>Autobranchia</taxon>
        <taxon>Heteroconchia</taxon>
        <taxon>Euheterodonta</taxon>
        <taxon>Imparidentia</taxon>
        <taxon>Neoheterodontei</taxon>
        <taxon>Myida</taxon>
        <taxon>Dreissenoidea</taxon>
        <taxon>Dreissenidae</taxon>
        <taxon>Dreissena</taxon>
    </lineage>
</organism>
<reference evidence="2" key="2">
    <citation type="submission" date="2020-11" db="EMBL/GenBank/DDBJ databases">
        <authorList>
            <person name="McCartney M.A."/>
            <person name="Auch B."/>
            <person name="Kono T."/>
            <person name="Mallez S."/>
            <person name="Becker A."/>
            <person name="Gohl D.M."/>
            <person name="Silverstein K.A.T."/>
            <person name="Koren S."/>
            <person name="Bechman K.B."/>
            <person name="Herman A."/>
            <person name="Abrahante J.E."/>
            <person name="Garbe J."/>
        </authorList>
    </citation>
    <scope>NUCLEOTIDE SEQUENCE</scope>
    <source>
        <strain evidence="2">Duluth1</strain>
        <tissue evidence="2">Whole animal</tissue>
    </source>
</reference>
<dbReference type="AlphaFoldDB" id="A0A9D4FBH7"/>
<evidence type="ECO:0000313" key="3">
    <source>
        <dbReference type="Proteomes" id="UP000828390"/>
    </source>
</evidence>
<proteinExistence type="predicted"/>
<protein>
    <submittedName>
        <fullName evidence="2">Uncharacterized protein</fullName>
    </submittedName>
</protein>
<dbReference type="Gene3D" id="3.30.70.1820">
    <property type="entry name" value="L1 transposable element, RRM domain"/>
    <property type="match status" value="1"/>
</dbReference>
<keyword evidence="3" id="KW-1185">Reference proteome</keyword>
<dbReference type="Proteomes" id="UP000828390">
    <property type="component" value="Unassembled WGS sequence"/>
</dbReference>
<accession>A0A9D4FBH7</accession>
<feature type="compositionally biased region" description="Polar residues" evidence="1">
    <location>
        <begin position="43"/>
        <end position="55"/>
    </location>
</feature>